<dbReference type="Proteomes" id="UP000324222">
    <property type="component" value="Unassembled WGS sequence"/>
</dbReference>
<dbReference type="EMBL" id="VSRR010000072">
    <property type="protein sequence ID" value="MPC09508.1"/>
    <property type="molecule type" value="Genomic_DNA"/>
</dbReference>
<organism evidence="1 2">
    <name type="scientific">Portunus trituberculatus</name>
    <name type="common">Swimming crab</name>
    <name type="synonym">Neptunus trituberculatus</name>
    <dbReference type="NCBI Taxonomy" id="210409"/>
    <lineage>
        <taxon>Eukaryota</taxon>
        <taxon>Metazoa</taxon>
        <taxon>Ecdysozoa</taxon>
        <taxon>Arthropoda</taxon>
        <taxon>Crustacea</taxon>
        <taxon>Multicrustacea</taxon>
        <taxon>Malacostraca</taxon>
        <taxon>Eumalacostraca</taxon>
        <taxon>Eucarida</taxon>
        <taxon>Decapoda</taxon>
        <taxon>Pleocyemata</taxon>
        <taxon>Brachyura</taxon>
        <taxon>Eubrachyura</taxon>
        <taxon>Portunoidea</taxon>
        <taxon>Portunidae</taxon>
        <taxon>Portuninae</taxon>
        <taxon>Portunus</taxon>
    </lineage>
</organism>
<evidence type="ECO:0000313" key="2">
    <source>
        <dbReference type="Proteomes" id="UP000324222"/>
    </source>
</evidence>
<comment type="caution">
    <text evidence="1">The sequence shown here is derived from an EMBL/GenBank/DDBJ whole genome shotgun (WGS) entry which is preliminary data.</text>
</comment>
<sequence>MNYHRNHHHDLDNLNNSLCVKYAAIRHPNSEEYKPRTCCGGGGGGRAELMTPTPWSGCPGLTLRTAVILRHIGKRCSRAVHTGHARLSTAGHVLS</sequence>
<gene>
    <name evidence="1" type="ORF">E2C01_002122</name>
</gene>
<proteinExistence type="predicted"/>
<name>A0A5B7CK51_PORTR</name>
<protein>
    <submittedName>
        <fullName evidence="1">Uncharacterized protein</fullName>
    </submittedName>
</protein>
<keyword evidence="2" id="KW-1185">Reference proteome</keyword>
<accession>A0A5B7CK51</accession>
<reference evidence="1 2" key="1">
    <citation type="submission" date="2019-05" db="EMBL/GenBank/DDBJ databases">
        <title>Another draft genome of Portunus trituberculatus and its Hox gene families provides insights of decapod evolution.</title>
        <authorList>
            <person name="Jeong J.-H."/>
            <person name="Song I."/>
            <person name="Kim S."/>
            <person name="Choi T."/>
            <person name="Kim D."/>
            <person name="Ryu S."/>
            <person name="Kim W."/>
        </authorList>
    </citation>
    <scope>NUCLEOTIDE SEQUENCE [LARGE SCALE GENOMIC DNA]</scope>
    <source>
        <tissue evidence="1">Muscle</tissue>
    </source>
</reference>
<evidence type="ECO:0000313" key="1">
    <source>
        <dbReference type="EMBL" id="MPC09508.1"/>
    </source>
</evidence>
<dbReference type="AlphaFoldDB" id="A0A5B7CK51"/>